<sequence length="323" mass="35343">MRAIPPTLGLTTEQTRDLLALAGRAPSLHNTQPWRFTPHPDVLEVHADPQRRLPHTDPDDRELRLACGAAVLNLRLALQQHGLRPQTTLLPHGPDSTTLAAIHTAGQIAAPTDTALYRAITQRRTTRKPFRPEPVPTTDLHALRAAADTEHATLHPIDRDQRAPLLRLARHAHHTQQDDPGIRTEFATWTGRDPTTADGVPATSTGPRPEPQDEWVLRDFSRGNAGTRTPGKDFEDDPLIAVLTTTDTGHKADLRAGQAMQRTLLQATARGLATSFLSQIVEDPTTRQQLHDLLGAPPAAVLRIGYGPPVPATPRRDPTDLLT</sequence>
<dbReference type="Proteomes" id="UP000598360">
    <property type="component" value="Unassembled WGS sequence"/>
</dbReference>
<name>A0A929B8W0_9PSEU</name>
<evidence type="ECO:0000313" key="2">
    <source>
        <dbReference type="EMBL" id="MBE9373556.1"/>
    </source>
</evidence>
<evidence type="ECO:0000313" key="3">
    <source>
        <dbReference type="Proteomes" id="UP000598360"/>
    </source>
</evidence>
<dbReference type="PANTHER" id="PTHR23026">
    <property type="entry name" value="NADPH NITROREDUCTASE"/>
    <property type="match status" value="1"/>
</dbReference>
<proteinExistence type="predicted"/>
<dbReference type="Gene3D" id="3.40.109.10">
    <property type="entry name" value="NADH Oxidase"/>
    <property type="match status" value="1"/>
</dbReference>
<dbReference type="GO" id="GO:0016491">
    <property type="term" value="F:oxidoreductase activity"/>
    <property type="evidence" value="ECO:0007669"/>
    <property type="project" value="InterPro"/>
</dbReference>
<dbReference type="InterPro" id="IPR050627">
    <property type="entry name" value="Nitroreductase/BluB"/>
</dbReference>
<gene>
    <name evidence="2" type="ORF">IQ251_03740</name>
</gene>
<organism evidence="2 3">
    <name type="scientific">Saccharopolyspora montiporae</name>
    <dbReference type="NCBI Taxonomy" id="2781240"/>
    <lineage>
        <taxon>Bacteria</taxon>
        <taxon>Bacillati</taxon>
        <taxon>Actinomycetota</taxon>
        <taxon>Actinomycetes</taxon>
        <taxon>Pseudonocardiales</taxon>
        <taxon>Pseudonocardiaceae</taxon>
        <taxon>Saccharopolyspora</taxon>
    </lineage>
</organism>
<dbReference type="PANTHER" id="PTHR23026:SF123">
    <property type="entry name" value="NAD(P)H NITROREDUCTASE RV3131-RELATED"/>
    <property type="match status" value="1"/>
</dbReference>
<dbReference type="NCBIfam" id="NF047509">
    <property type="entry name" value="Rv3131_FMN_oxido"/>
    <property type="match status" value="1"/>
</dbReference>
<dbReference type="EMBL" id="JADEYC010000007">
    <property type="protein sequence ID" value="MBE9373556.1"/>
    <property type="molecule type" value="Genomic_DNA"/>
</dbReference>
<reference evidence="2" key="1">
    <citation type="submission" date="2020-10" db="EMBL/GenBank/DDBJ databases">
        <title>Diversity and distribution of actinomycetes associated with coral in the coast of Hainan.</title>
        <authorList>
            <person name="Li F."/>
        </authorList>
    </citation>
    <scope>NUCLEOTIDE SEQUENCE</scope>
    <source>
        <strain evidence="2">HNM0983</strain>
    </source>
</reference>
<dbReference type="SUPFAM" id="SSF55469">
    <property type="entry name" value="FMN-dependent nitroreductase-like"/>
    <property type="match status" value="2"/>
</dbReference>
<evidence type="ECO:0000256" key="1">
    <source>
        <dbReference type="SAM" id="MobiDB-lite"/>
    </source>
</evidence>
<comment type="caution">
    <text evidence="2">The sequence shown here is derived from an EMBL/GenBank/DDBJ whole genome shotgun (WGS) entry which is preliminary data.</text>
</comment>
<keyword evidence="3" id="KW-1185">Reference proteome</keyword>
<dbReference type="RefSeq" id="WP_193927013.1">
    <property type="nucleotide sequence ID" value="NZ_JADEYC010000007.1"/>
</dbReference>
<dbReference type="InterPro" id="IPR000415">
    <property type="entry name" value="Nitroreductase-like"/>
</dbReference>
<protein>
    <submittedName>
        <fullName evidence="2">Nitroreductase family protein</fullName>
    </submittedName>
</protein>
<dbReference type="AlphaFoldDB" id="A0A929B8W0"/>
<feature type="region of interest" description="Disordered" evidence="1">
    <location>
        <begin position="190"/>
        <end position="213"/>
    </location>
</feature>
<accession>A0A929B8W0</accession>